<dbReference type="Proteomes" id="UP000295252">
    <property type="component" value="Unassembled WGS sequence"/>
</dbReference>
<name>A0A068VNA3_COFCA</name>
<gene>
    <name evidence="3" type="ORF">GSCOC_T00010743001</name>
</gene>
<evidence type="ECO:0000313" key="3">
    <source>
        <dbReference type="EMBL" id="CDP22112.1"/>
    </source>
</evidence>
<dbReference type="GO" id="GO:0009570">
    <property type="term" value="C:chloroplast stroma"/>
    <property type="evidence" value="ECO:0007669"/>
    <property type="project" value="TreeGrafter"/>
</dbReference>
<dbReference type="GO" id="GO:0004827">
    <property type="term" value="F:proline-tRNA ligase activity"/>
    <property type="evidence" value="ECO:0007669"/>
    <property type="project" value="InterPro"/>
</dbReference>
<feature type="domain" description="Anticodon-binding" evidence="2">
    <location>
        <begin position="68"/>
        <end position="128"/>
    </location>
</feature>
<sequence>FIDENGRRQHVWQTSWAISMQIVGGTIMIHGDGTGLMLPPKLAPVQVFKNVFYWFDLQMPKLAFNFLQIFKTLQVAGIKVKFDDSDQRTPGWKYNFWEMKVCPASVDFGPRDVSTGTVVISRRDIPRKEGKDFGISMASSIFVAYVQGLLDGIRSCLLERATTFMSFFFFFGILIKHVLQDIGSFRL</sequence>
<evidence type="ECO:0000259" key="2">
    <source>
        <dbReference type="Pfam" id="PF03129"/>
    </source>
</evidence>
<dbReference type="AlphaFoldDB" id="A0A068VNA3"/>
<dbReference type="PANTHER" id="PTHR43382">
    <property type="entry name" value="PROLYL-TRNA SYNTHETASE"/>
    <property type="match status" value="1"/>
</dbReference>
<organism evidence="3 4">
    <name type="scientific">Coffea canephora</name>
    <name type="common">Robusta coffee</name>
    <dbReference type="NCBI Taxonomy" id="49390"/>
    <lineage>
        <taxon>Eukaryota</taxon>
        <taxon>Viridiplantae</taxon>
        <taxon>Streptophyta</taxon>
        <taxon>Embryophyta</taxon>
        <taxon>Tracheophyta</taxon>
        <taxon>Spermatophyta</taxon>
        <taxon>Magnoliopsida</taxon>
        <taxon>eudicotyledons</taxon>
        <taxon>Gunneridae</taxon>
        <taxon>Pentapetalae</taxon>
        <taxon>asterids</taxon>
        <taxon>lamiids</taxon>
        <taxon>Gentianales</taxon>
        <taxon>Rubiaceae</taxon>
        <taxon>Ixoroideae</taxon>
        <taxon>Gardenieae complex</taxon>
        <taxon>Bertiereae - Coffeeae clade</taxon>
        <taxon>Coffeeae</taxon>
        <taxon>Coffea</taxon>
    </lineage>
</organism>
<dbReference type="OrthoDB" id="1350766at2759"/>
<dbReference type="Gramene" id="CDP22112">
    <property type="protein sequence ID" value="CDP22112"/>
    <property type="gene ID" value="GSCOC_T00010743001"/>
</dbReference>
<dbReference type="GO" id="GO:0006433">
    <property type="term" value="P:prolyl-tRNA aminoacylation"/>
    <property type="evidence" value="ECO:0007669"/>
    <property type="project" value="InterPro"/>
</dbReference>
<dbReference type="EMBL" id="HG749605">
    <property type="protein sequence ID" value="CDP22112.1"/>
    <property type="molecule type" value="Genomic_DNA"/>
</dbReference>
<dbReference type="OMA" id="WAVSTHM"/>
<dbReference type="InterPro" id="IPR004499">
    <property type="entry name" value="Pro-tRNA-ligase_IIa_arc-type"/>
</dbReference>
<dbReference type="Gene3D" id="3.40.50.800">
    <property type="entry name" value="Anticodon-binding domain"/>
    <property type="match status" value="1"/>
</dbReference>
<feature type="non-terminal residue" evidence="3">
    <location>
        <position position="1"/>
    </location>
</feature>
<dbReference type="STRING" id="49390.A0A068VNA3"/>
<dbReference type="InterPro" id="IPR036621">
    <property type="entry name" value="Anticodon-bd_dom_sf"/>
</dbReference>
<evidence type="ECO:0000313" key="4">
    <source>
        <dbReference type="Proteomes" id="UP000295252"/>
    </source>
</evidence>
<protein>
    <submittedName>
        <fullName evidence="3">DH200=94 genomic scaffold, scaffold_10521</fullName>
    </submittedName>
</protein>
<keyword evidence="1" id="KW-0812">Transmembrane</keyword>
<accession>A0A068VNA3</accession>
<evidence type="ECO:0000256" key="1">
    <source>
        <dbReference type="SAM" id="Phobius"/>
    </source>
</evidence>
<dbReference type="Gene3D" id="3.30.930.10">
    <property type="entry name" value="Bira Bifunctional Protein, Domain 2"/>
    <property type="match status" value="1"/>
</dbReference>
<feature type="transmembrane region" description="Helical" evidence="1">
    <location>
        <begin position="133"/>
        <end position="150"/>
    </location>
</feature>
<proteinExistence type="predicted"/>
<dbReference type="InParanoid" id="A0A068VNA3"/>
<dbReference type="InterPro" id="IPR004154">
    <property type="entry name" value="Anticodon-bd"/>
</dbReference>
<dbReference type="SUPFAM" id="SSF52954">
    <property type="entry name" value="Class II aaRS ABD-related"/>
    <property type="match status" value="1"/>
</dbReference>
<keyword evidence="1" id="KW-1133">Transmembrane helix</keyword>
<keyword evidence="1" id="KW-0472">Membrane</keyword>
<reference evidence="4" key="1">
    <citation type="journal article" date="2014" name="Science">
        <title>The coffee genome provides insight into the convergent evolution of caffeine biosynthesis.</title>
        <authorList>
            <person name="Denoeud F."/>
            <person name="Carretero-Paulet L."/>
            <person name="Dereeper A."/>
            <person name="Droc G."/>
            <person name="Guyot R."/>
            <person name="Pietrella M."/>
            <person name="Zheng C."/>
            <person name="Alberti A."/>
            <person name="Anthony F."/>
            <person name="Aprea G."/>
            <person name="Aury J.M."/>
            <person name="Bento P."/>
            <person name="Bernard M."/>
            <person name="Bocs S."/>
            <person name="Campa C."/>
            <person name="Cenci A."/>
            <person name="Combes M.C."/>
            <person name="Crouzillat D."/>
            <person name="Da Silva C."/>
            <person name="Daddiego L."/>
            <person name="De Bellis F."/>
            <person name="Dussert S."/>
            <person name="Garsmeur O."/>
            <person name="Gayraud T."/>
            <person name="Guignon V."/>
            <person name="Jahn K."/>
            <person name="Jamilloux V."/>
            <person name="Joet T."/>
            <person name="Labadie K."/>
            <person name="Lan T."/>
            <person name="Leclercq J."/>
            <person name="Lepelley M."/>
            <person name="Leroy T."/>
            <person name="Li L.T."/>
            <person name="Librado P."/>
            <person name="Lopez L."/>
            <person name="Munoz A."/>
            <person name="Noel B."/>
            <person name="Pallavicini A."/>
            <person name="Perrotta G."/>
            <person name="Poncet V."/>
            <person name="Pot D."/>
            <person name="Priyono X."/>
            <person name="Rigoreau M."/>
            <person name="Rouard M."/>
            <person name="Rozas J."/>
            <person name="Tranchant-Dubreuil C."/>
            <person name="VanBuren R."/>
            <person name="Zhang Q."/>
            <person name="Andrade A.C."/>
            <person name="Argout X."/>
            <person name="Bertrand B."/>
            <person name="de Kochko A."/>
            <person name="Graziosi G."/>
            <person name="Henry R.J."/>
            <person name="Jayarama X."/>
            <person name="Ming R."/>
            <person name="Nagai C."/>
            <person name="Rounsley S."/>
            <person name="Sankoff D."/>
            <person name="Giuliano G."/>
            <person name="Albert V.A."/>
            <person name="Wincker P."/>
            <person name="Lashermes P."/>
        </authorList>
    </citation>
    <scope>NUCLEOTIDE SEQUENCE [LARGE SCALE GENOMIC DNA]</scope>
    <source>
        <strain evidence="4">cv. DH200-94</strain>
    </source>
</reference>
<keyword evidence="4" id="KW-1185">Reference proteome</keyword>
<dbReference type="GO" id="GO:0017101">
    <property type="term" value="C:aminoacyl-tRNA synthetase multienzyme complex"/>
    <property type="evidence" value="ECO:0007669"/>
    <property type="project" value="TreeGrafter"/>
</dbReference>
<feature type="transmembrane region" description="Helical" evidence="1">
    <location>
        <begin position="162"/>
        <end position="179"/>
    </location>
</feature>
<dbReference type="PhylomeDB" id="A0A068VNA3"/>
<dbReference type="PANTHER" id="PTHR43382:SF3">
    <property type="entry name" value="PROLINE--TRNA LIGASE, CHLOROPLASTIC_MITOCHONDRIAL"/>
    <property type="match status" value="1"/>
</dbReference>
<dbReference type="GO" id="GO:0005739">
    <property type="term" value="C:mitochondrion"/>
    <property type="evidence" value="ECO:0007669"/>
    <property type="project" value="TreeGrafter"/>
</dbReference>
<dbReference type="InterPro" id="IPR045864">
    <property type="entry name" value="aa-tRNA-synth_II/BPL/LPL"/>
</dbReference>
<dbReference type="Pfam" id="PF03129">
    <property type="entry name" value="HGTP_anticodon"/>
    <property type="match status" value="1"/>
</dbReference>
<dbReference type="GO" id="GO:0005524">
    <property type="term" value="F:ATP binding"/>
    <property type="evidence" value="ECO:0007669"/>
    <property type="project" value="InterPro"/>
</dbReference>